<feature type="transmembrane region" description="Helical" evidence="4">
    <location>
        <begin position="21"/>
        <end position="43"/>
    </location>
</feature>
<dbReference type="GO" id="GO:0022857">
    <property type="term" value="F:transmembrane transporter activity"/>
    <property type="evidence" value="ECO:0007669"/>
    <property type="project" value="InterPro"/>
</dbReference>
<evidence type="ECO:0000256" key="2">
    <source>
        <dbReference type="ARBA" id="ARBA00022989"/>
    </source>
</evidence>
<gene>
    <name evidence="6" type="ORF">A3C82_02190</name>
</gene>
<dbReference type="PANTHER" id="PTHR23518">
    <property type="entry name" value="C-METHYLTRANSFERASE"/>
    <property type="match status" value="1"/>
</dbReference>
<dbReference type="Proteomes" id="UP000176901">
    <property type="component" value="Unassembled WGS sequence"/>
</dbReference>
<name>A0A1G2R3L0_9BACT</name>
<dbReference type="EMBL" id="MHTW01000028">
    <property type="protein sequence ID" value="OHA66661.1"/>
    <property type="molecule type" value="Genomic_DNA"/>
</dbReference>
<dbReference type="AlphaFoldDB" id="A0A1G2R3L0"/>
<dbReference type="PROSITE" id="PS50850">
    <property type="entry name" value="MFS"/>
    <property type="match status" value="1"/>
</dbReference>
<evidence type="ECO:0000256" key="4">
    <source>
        <dbReference type="SAM" id="Phobius"/>
    </source>
</evidence>
<dbReference type="InterPro" id="IPR011701">
    <property type="entry name" value="MFS"/>
</dbReference>
<evidence type="ECO:0000313" key="7">
    <source>
        <dbReference type="Proteomes" id="UP000176901"/>
    </source>
</evidence>
<reference evidence="6 7" key="1">
    <citation type="journal article" date="2016" name="Nat. Commun.">
        <title>Thousands of microbial genomes shed light on interconnected biogeochemical processes in an aquifer system.</title>
        <authorList>
            <person name="Anantharaman K."/>
            <person name="Brown C.T."/>
            <person name="Hug L.A."/>
            <person name="Sharon I."/>
            <person name="Castelle C.J."/>
            <person name="Probst A.J."/>
            <person name="Thomas B.C."/>
            <person name="Singh A."/>
            <person name="Wilkins M.J."/>
            <person name="Karaoz U."/>
            <person name="Brodie E.L."/>
            <person name="Williams K.H."/>
            <person name="Hubbard S.S."/>
            <person name="Banfield J.F."/>
        </authorList>
    </citation>
    <scope>NUCLEOTIDE SEQUENCE [LARGE SCALE GENOMIC DNA]</scope>
</reference>
<dbReference type="InterPro" id="IPR020846">
    <property type="entry name" value="MFS_dom"/>
</dbReference>
<protein>
    <recommendedName>
        <fullName evidence="5">Major facilitator superfamily (MFS) profile domain-containing protein</fullName>
    </recommendedName>
</protein>
<evidence type="ECO:0000256" key="3">
    <source>
        <dbReference type="ARBA" id="ARBA00023136"/>
    </source>
</evidence>
<feature type="transmembrane region" description="Helical" evidence="4">
    <location>
        <begin position="88"/>
        <end position="107"/>
    </location>
</feature>
<dbReference type="STRING" id="1802451.A3C82_02190"/>
<feature type="transmembrane region" description="Helical" evidence="4">
    <location>
        <begin position="176"/>
        <end position="194"/>
    </location>
</feature>
<keyword evidence="2 4" id="KW-1133">Transmembrane helix</keyword>
<accession>A0A1G2R3L0</accession>
<feature type="transmembrane region" description="Helical" evidence="4">
    <location>
        <begin position="151"/>
        <end position="170"/>
    </location>
</feature>
<comment type="caution">
    <text evidence="6">The sequence shown here is derived from an EMBL/GenBank/DDBJ whole genome shotgun (WGS) entry which is preliminary data.</text>
</comment>
<feature type="transmembrane region" description="Helical" evidence="4">
    <location>
        <begin position="113"/>
        <end position="131"/>
    </location>
</feature>
<sequence>MNDMGIRHLLGFILPQRKLNKGLSILIAVNTAMVFILGMFVPFYAVFVQKIGGDIAFVGLSWAVFSIVAGVLTLLFGKWQLKVKEQELLLALGYCIRGVVFLSYAFIDSIPQLILTQVLWGIGVALGTPAFDAIYSSHTDHENSIVQWGQWEGIASIAVGLAALVGGVLIQAVGYSIVFIGMSILSFALGAYIWKLPRTTL</sequence>
<keyword evidence="1 4" id="KW-0812">Transmembrane</keyword>
<proteinExistence type="predicted"/>
<evidence type="ECO:0000313" key="6">
    <source>
        <dbReference type="EMBL" id="OHA66661.1"/>
    </source>
</evidence>
<feature type="transmembrane region" description="Helical" evidence="4">
    <location>
        <begin position="55"/>
        <end position="76"/>
    </location>
</feature>
<dbReference type="SUPFAM" id="SSF103473">
    <property type="entry name" value="MFS general substrate transporter"/>
    <property type="match status" value="1"/>
</dbReference>
<evidence type="ECO:0000259" key="5">
    <source>
        <dbReference type="PROSITE" id="PS50850"/>
    </source>
</evidence>
<keyword evidence="3 4" id="KW-0472">Membrane</keyword>
<dbReference type="Pfam" id="PF07690">
    <property type="entry name" value="MFS_1"/>
    <property type="match status" value="1"/>
</dbReference>
<dbReference type="InterPro" id="IPR036259">
    <property type="entry name" value="MFS_trans_sf"/>
</dbReference>
<evidence type="ECO:0000256" key="1">
    <source>
        <dbReference type="ARBA" id="ARBA00022692"/>
    </source>
</evidence>
<organism evidence="6 7">
    <name type="scientific">Candidatus Wildermuthbacteria bacterium RIFCSPHIGHO2_02_FULL_47_12</name>
    <dbReference type="NCBI Taxonomy" id="1802451"/>
    <lineage>
        <taxon>Bacteria</taxon>
        <taxon>Candidatus Wildermuthiibacteriota</taxon>
    </lineage>
</organism>
<dbReference type="PANTHER" id="PTHR23518:SF2">
    <property type="entry name" value="MAJOR FACILITATOR SUPERFAMILY TRANSPORTER"/>
    <property type="match status" value="1"/>
</dbReference>
<dbReference type="Gene3D" id="1.20.1250.20">
    <property type="entry name" value="MFS general substrate transporter like domains"/>
    <property type="match status" value="1"/>
</dbReference>
<feature type="domain" description="Major facilitator superfamily (MFS) profile" evidence="5">
    <location>
        <begin position="1"/>
        <end position="201"/>
    </location>
</feature>